<gene>
    <name evidence="3" type="ORF">UU78_C0007G0002</name>
</gene>
<proteinExistence type="predicted"/>
<keyword evidence="1" id="KW-0732">Signal</keyword>
<name>A0A0G0XDH2_9BACT</name>
<evidence type="ECO:0000313" key="4">
    <source>
        <dbReference type="Proteomes" id="UP000034371"/>
    </source>
</evidence>
<dbReference type="Proteomes" id="UP000034371">
    <property type="component" value="Unassembled WGS sequence"/>
</dbReference>
<evidence type="ECO:0000256" key="1">
    <source>
        <dbReference type="SAM" id="SignalP"/>
    </source>
</evidence>
<organism evidence="3 4">
    <name type="scientific">Candidatus Roizmanbacteria bacterium GW2011_GWC2_41_7</name>
    <dbReference type="NCBI Taxonomy" id="1618487"/>
    <lineage>
        <taxon>Bacteria</taxon>
        <taxon>Candidatus Roizmaniibacteriota</taxon>
    </lineage>
</organism>
<dbReference type="Pfam" id="PF18915">
    <property type="entry name" value="DUF5667"/>
    <property type="match status" value="1"/>
</dbReference>
<feature type="signal peptide" evidence="1">
    <location>
        <begin position="1"/>
        <end position="22"/>
    </location>
</feature>
<protein>
    <recommendedName>
        <fullName evidence="2">DUF5667 domain-containing protein</fullName>
    </recommendedName>
</protein>
<sequence length="192" mass="21710">MLRRMIILLLFTLLLSYSPINAQEISDSPGAPDETTISDEIEYQLAYPGILPGHPLYKLKVLRDKIQIFLISTPGNKINCYLKQADKGIFATLLLAENGNDDLAAQTALKAEHNVTLINSQINGMSEKPDLELFDKLKTASLKHQETLASTKTHLDEEHQKTIDTVIEFSQRNLNEINRYESITPDRWSTDK</sequence>
<dbReference type="AlphaFoldDB" id="A0A0G0XDH2"/>
<dbReference type="InterPro" id="IPR043725">
    <property type="entry name" value="DUF5667"/>
</dbReference>
<evidence type="ECO:0000259" key="2">
    <source>
        <dbReference type="Pfam" id="PF18915"/>
    </source>
</evidence>
<feature type="chain" id="PRO_5002535282" description="DUF5667 domain-containing protein" evidence="1">
    <location>
        <begin position="23"/>
        <end position="192"/>
    </location>
</feature>
<reference evidence="3 4" key="1">
    <citation type="journal article" date="2015" name="Nature">
        <title>rRNA introns, odd ribosomes, and small enigmatic genomes across a large radiation of phyla.</title>
        <authorList>
            <person name="Brown C.T."/>
            <person name="Hug L.A."/>
            <person name="Thomas B.C."/>
            <person name="Sharon I."/>
            <person name="Castelle C.J."/>
            <person name="Singh A."/>
            <person name="Wilkins M.J."/>
            <person name="Williams K.H."/>
            <person name="Banfield J.F."/>
        </authorList>
    </citation>
    <scope>NUCLEOTIDE SEQUENCE [LARGE SCALE GENOMIC DNA]</scope>
</reference>
<accession>A0A0G0XDH2</accession>
<comment type="caution">
    <text evidence="3">The sequence shown here is derived from an EMBL/GenBank/DDBJ whole genome shotgun (WGS) entry which is preliminary data.</text>
</comment>
<dbReference type="EMBL" id="LCBY01000007">
    <property type="protein sequence ID" value="KKS22984.1"/>
    <property type="molecule type" value="Genomic_DNA"/>
</dbReference>
<evidence type="ECO:0000313" key="3">
    <source>
        <dbReference type="EMBL" id="KKS22984.1"/>
    </source>
</evidence>
<feature type="domain" description="DUF5667" evidence="2">
    <location>
        <begin position="49"/>
        <end position="157"/>
    </location>
</feature>